<sequence>MPIKAWSGKSRPGFSFLNTNMTTSPERNKISYLVRLIDDRDEFVRIRVRDKLVEIGEDAIPFLEIVARTESPALKSKALQIIQSILPKKIQAQFGQLAGNSTKKYQDLEAGVILLAKFGYPDEDMDYISQVLDQLAAEALNQVKIN</sequence>
<dbReference type="EMBL" id="UINC01184091">
    <property type="protein sequence ID" value="SVD95142.1"/>
    <property type="molecule type" value="Genomic_DNA"/>
</dbReference>
<proteinExistence type="predicted"/>
<evidence type="ECO:0008006" key="2">
    <source>
        <dbReference type="Google" id="ProtNLM"/>
    </source>
</evidence>
<reference evidence="1" key="1">
    <citation type="submission" date="2018-05" db="EMBL/GenBank/DDBJ databases">
        <authorList>
            <person name="Lanie J.A."/>
            <person name="Ng W.-L."/>
            <person name="Kazmierczak K.M."/>
            <person name="Andrzejewski T.M."/>
            <person name="Davidsen T.M."/>
            <person name="Wayne K.J."/>
            <person name="Tettelin H."/>
            <person name="Glass J.I."/>
            <person name="Rusch D."/>
            <person name="Podicherti R."/>
            <person name="Tsui H.-C.T."/>
            <person name="Winkler M.E."/>
        </authorList>
    </citation>
    <scope>NUCLEOTIDE SEQUENCE</scope>
</reference>
<accession>A0A382ZI41</accession>
<organism evidence="1">
    <name type="scientific">marine metagenome</name>
    <dbReference type="NCBI Taxonomy" id="408172"/>
    <lineage>
        <taxon>unclassified sequences</taxon>
        <taxon>metagenomes</taxon>
        <taxon>ecological metagenomes</taxon>
    </lineage>
</organism>
<name>A0A382ZI41_9ZZZZ</name>
<dbReference type="AlphaFoldDB" id="A0A382ZI41"/>
<dbReference type="Gene3D" id="1.25.10.10">
    <property type="entry name" value="Leucine-rich Repeat Variant"/>
    <property type="match status" value="1"/>
</dbReference>
<protein>
    <recommendedName>
        <fullName evidence="2">HEAT repeat domain-containing protein</fullName>
    </recommendedName>
</protein>
<evidence type="ECO:0000313" key="1">
    <source>
        <dbReference type="EMBL" id="SVD95142.1"/>
    </source>
</evidence>
<gene>
    <name evidence="1" type="ORF">METZ01_LOCUS447996</name>
</gene>
<dbReference type="InterPro" id="IPR011989">
    <property type="entry name" value="ARM-like"/>
</dbReference>
<feature type="non-terminal residue" evidence="1">
    <location>
        <position position="146"/>
    </location>
</feature>